<dbReference type="AlphaFoldDB" id="A0A0R2RK33"/>
<dbReference type="PRINTS" id="PR00688">
    <property type="entry name" value="XYLOSISMRASE"/>
</dbReference>
<comment type="subunit">
    <text evidence="7">Homotetramer.</text>
</comment>
<name>A0A0R2RK33_9BACT</name>
<evidence type="ECO:0000313" key="10">
    <source>
        <dbReference type="Proteomes" id="UP000051269"/>
    </source>
</evidence>
<dbReference type="GO" id="GO:0005737">
    <property type="term" value="C:cytoplasm"/>
    <property type="evidence" value="ECO:0007669"/>
    <property type="project" value="UniProtKB-SubCell"/>
</dbReference>
<proteinExistence type="inferred from homology"/>
<dbReference type="GO" id="GO:0046872">
    <property type="term" value="F:metal ion binding"/>
    <property type="evidence" value="ECO:0007669"/>
    <property type="project" value="UniProtKB-KW"/>
</dbReference>
<protein>
    <recommendedName>
        <fullName evidence="6">Xylose isomerase</fullName>
        <ecNumber evidence="6">5.3.1.5</ecNumber>
    </recommendedName>
</protein>
<dbReference type="SUPFAM" id="SSF51658">
    <property type="entry name" value="Xylose isomerase-like"/>
    <property type="match status" value="1"/>
</dbReference>
<evidence type="ECO:0000256" key="3">
    <source>
        <dbReference type="ARBA" id="ARBA00022723"/>
    </source>
</evidence>
<keyword evidence="6" id="KW-0859">Xylose metabolism</keyword>
<dbReference type="GO" id="GO:0042732">
    <property type="term" value="P:D-xylose metabolic process"/>
    <property type="evidence" value="ECO:0007669"/>
    <property type="project" value="UniProtKB-KW"/>
</dbReference>
<evidence type="ECO:0000259" key="8">
    <source>
        <dbReference type="Pfam" id="PF01261"/>
    </source>
</evidence>
<dbReference type="PANTHER" id="PTHR48306">
    <property type="entry name" value="XYLOSE ISOMERASE"/>
    <property type="match status" value="1"/>
</dbReference>
<keyword evidence="5 6" id="KW-0119">Carbohydrate metabolism</keyword>
<feature type="domain" description="Xylose isomerase-like TIM barrel" evidence="8">
    <location>
        <begin position="44"/>
        <end position="291"/>
    </location>
</feature>
<comment type="similarity">
    <text evidence="6">Belongs to the xylose isomerase family.</text>
</comment>
<dbReference type="GO" id="GO:0009045">
    <property type="term" value="F:xylose isomerase activity"/>
    <property type="evidence" value="ECO:0007669"/>
    <property type="project" value="UniProtKB-EC"/>
</dbReference>
<keyword evidence="4 6" id="KW-0413">Isomerase</keyword>
<sequence>MKQVLADKFGVRGLGAGVWNLGPGRDPFGGPTRPDLPILQRLPLLAKAGITYVEFHDVELPFDQIPRAQQIMRQYGLKCGMYTPSFFADPIFKDGAMTSHDPKIRKLALENACRAVDATILLGAKVMVFWNGREGFDFVLAKDGQESFRRMVDGFNAVGRYAVKKYGRRAPRFAIEPKPNEPRANMYLSNVGEVLYLISRLDPKLQPLFGLNPETAHSRMAGLDYLWDVEMCLEAGKLFHIHLNAQDTTRYDQDLPFGYTEPLKDLALCVVLQDAKWPGIIAFDVKAPRTDRQEDITDILTTSTANLKRLWSK</sequence>
<dbReference type="EC" id="5.3.1.5" evidence="6"/>
<dbReference type="InterPro" id="IPR013022">
    <property type="entry name" value="Xyl_isomerase-like_TIM-brl"/>
</dbReference>
<feature type="non-terminal residue" evidence="9">
    <location>
        <position position="313"/>
    </location>
</feature>
<comment type="subcellular location">
    <subcellularLocation>
        <location evidence="1 7">Cytoplasm</location>
    </subcellularLocation>
</comment>
<dbReference type="Proteomes" id="UP000051269">
    <property type="component" value="Unassembled WGS sequence"/>
</dbReference>
<comment type="catalytic activity">
    <reaction evidence="6">
        <text>alpha-D-xylose = alpha-D-xylulofuranose</text>
        <dbReference type="Rhea" id="RHEA:22816"/>
        <dbReference type="ChEBI" id="CHEBI:28518"/>
        <dbReference type="ChEBI" id="CHEBI:188998"/>
        <dbReference type="EC" id="5.3.1.5"/>
    </reaction>
</comment>
<dbReference type="InterPro" id="IPR036237">
    <property type="entry name" value="Xyl_isomerase-like_sf"/>
</dbReference>
<dbReference type="PROSITE" id="PS51415">
    <property type="entry name" value="XYLOSE_ISOMERASE"/>
    <property type="match status" value="1"/>
</dbReference>
<keyword evidence="2" id="KW-0963">Cytoplasm</keyword>
<dbReference type="Pfam" id="PF01261">
    <property type="entry name" value="AP_endonuc_2"/>
    <property type="match status" value="1"/>
</dbReference>
<keyword evidence="3 6" id="KW-0479">Metal-binding</keyword>
<evidence type="ECO:0000256" key="5">
    <source>
        <dbReference type="ARBA" id="ARBA00023277"/>
    </source>
</evidence>
<evidence type="ECO:0000256" key="6">
    <source>
        <dbReference type="RuleBase" id="RU000609"/>
    </source>
</evidence>
<dbReference type="Gene3D" id="3.20.20.150">
    <property type="entry name" value="Divalent-metal-dependent TIM barrel enzymes"/>
    <property type="match status" value="1"/>
</dbReference>
<dbReference type="InterPro" id="IPR001998">
    <property type="entry name" value="Xylose_isomerase"/>
</dbReference>
<comment type="caution">
    <text evidence="9">The sequence shown here is derived from an EMBL/GenBank/DDBJ whole genome shotgun (WGS) entry which is preliminary data.</text>
</comment>
<evidence type="ECO:0000256" key="7">
    <source>
        <dbReference type="RuleBase" id="RU000610"/>
    </source>
</evidence>
<accession>A0A0R2RK33</accession>
<dbReference type="PANTHER" id="PTHR48306:SF1">
    <property type="entry name" value="XYLOSE ISOMERASE"/>
    <property type="match status" value="1"/>
</dbReference>
<dbReference type="EMBL" id="LIBO01000020">
    <property type="protein sequence ID" value="KRO62942.1"/>
    <property type="molecule type" value="Genomic_DNA"/>
</dbReference>
<evidence type="ECO:0000313" key="9">
    <source>
        <dbReference type="EMBL" id="KRO62942.1"/>
    </source>
</evidence>
<gene>
    <name evidence="9" type="ORF">ABR82_08845</name>
</gene>
<evidence type="ECO:0000256" key="2">
    <source>
        <dbReference type="ARBA" id="ARBA00022490"/>
    </source>
</evidence>
<organism evidence="9 10">
    <name type="scientific">Verrucomicrobia subdivision 6 bacterium BACL9 MAG-120507-bin52</name>
    <dbReference type="NCBI Taxonomy" id="1655590"/>
    <lineage>
        <taxon>Bacteria</taxon>
        <taxon>Pseudomonadati</taxon>
        <taxon>Verrucomicrobiota</taxon>
        <taxon>Verrucomicrobiia</taxon>
        <taxon>Verrucomicrobiales</taxon>
        <taxon>Verrucomicrobia subdivision 6</taxon>
    </lineage>
</organism>
<evidence type="ECO:0000256" key="4">
    <source>
        <dbReference type="ARBA" id="ARBA00023235"/>
    </source>
</evidence>
<reference evidence="9 10" key="1">
    <citation type="submission" date="2015-10" db="EMBL/GenBank/DDBJ databases">
        <title>Metagenome-Assembled Genomes uncover a global brackish microbiome.</title>
        <authorList>
            <person name="Hugerth L.W."/>
            <person name="Larsson J."/>
            <person name="Alneberg J."/>
            <person name="Lindh M.V."/>
            <person name="Legrand C."/>
            <person name="Pinhassi J."/>
            <person name="Andersson A.F."/>
        </authorList>
    </citation>
    <scope>NUCLEOTIDE SEQUENCE [LARGE SCALE GENOMIC DNA]</scope>
    <source>
        <strain evidence="9">BACL18 MAG-120507-bin52</strain>
    </source>
</reference>
<evidence type="ECO:0000256" key="1">
    <source>
        <dbReference type="ARBA" id="ARBA00004496"/>
    </source>
</evidence>